<reference evidence="2 3" key="1">
    <citation type="journal article" date="2012" name="J. Bacteriol.">
        <title>Genome Sequence of the Bacteriocin-Producing Strain Lactococcus garvieae DCC43.</title>
        <authorList>
            <person name="Gabrielsen C."/>
            <person name="Brede D.A."/>
            <person name="Hernandez P.E."/>
            <person name="Nes I.F."/>
            <person name="Diep D.B."/>
        </authorList>
    </citation>
    <scope>NUCLEOTIDE SEQUENCE [LARGE SCALE GENOMIC DNA]</scope>
    <source>
        <strain evidence="2 3">DCC43</strain>
    </source>
</reference>
<protein>
    <submittedName>
        <fullName evidence="2">Uncharacterized protein</fullName>
    </submittedName>
</protein>
<keyword evidence="1" id="KW-1133">Transmembrane helix</keyword>
<evidence type="ECO:0000313" key="3">
    <source>
        <dbReference type="Proteomes" id="UP000006787"/>
    </source>
</evidence>
<gene>
    <name evidence="2" type="ORF">C426_0068</name>
</gene>
<dbReference type="AlphaFoldDB" id="K2PQA6"/>
<comment type="caution">
    <text evidence="2">The sequence shown here is derived from an EMBL/GenBank/DDBJ whole genome shotgun (WGS) entry which is preliminary data.</text>
</comment>
<proteinExistence type="predicted"/>
<feature type="transmembrane region" description="Helical" evidence="1">
    <location>
        <begin position="12"/>
        <end position="40"/>
    </location>
</feature>
<evidence type="ECO:0000313" key="2">
    <source>
        <dbReference type="EMBL" id="EKF52494.1"/>
    </source>
</evidence>
<dbReference type="PATRIC" id="fig|1231377.3.peg.67"/>
<keyword evidence="1" id="KW-0472">Membrane</keyword>
<name>K2PQA6_9LACT</name>
<dbReference type="Proteomes" id="UP000006787">
    <property type="component" value="Unassembled WGS sequence"/>
</dbReference>
<accession>K2PQA6</accession>
<organism evidence="2 3">
    <name type="scientific">Lactococcus garvieae DCC43</name>
    <dbReference type="NCBI Taxonomy" id="1231377"/>
    <lineage>
        <taxon>Bacteria</taxon>
        <taxon>Bacillati</taxon>
        <taxon>Bacillota</taxon>
        <taxon>Bacilli</taxon>
        <taxon>Lactobacillales</taxon>
        <taxon>Streptococcaceae</taxon>
        <taxon>Lactococcus</taxon>
    </lineage>
</organism>
<keyword evidence="1" id="KW-0812">Transmembrane</keyword>
<dbReference type="EMBL" id="AMQS01000001">
    <property type="protein sequence ID" value="EKF52494.1"/>
    <property type="molecule type" value="Genomic_DNA"/>
</dbReference>
<evidence type="ECO:0000256" key="1">
    <source>
        <dbReference type="SAM" id="Phobius"/>
    </source>
</evidence>
<sequence>MKKNKKKSWLTGSGLVILVIMCPVVVILFVQAIIMVHYLLN</sequence>